<dbReference type="EMBL" id="LGRX02014027">
    <property type="protein sequence ID" value="KAK3265288.1"/>
    <property type="molecule type" value="Genomic_DNA"/>
</dbReference>
<sequence length="72" mass="8146">VISDTLALVVSPDFPDSRWAYRTVSGDPSSEPRTWPQSLGSFELLHDEETENQAKMREASRFNSLRSSKKGF</sequence>
<reference evidence="2 3" key="1">
    <citation type="journal article" date="2015" name="Genome Biol. Evol.">
        <title>Comparative Genomics of a Bacterivorous Green Alga Reveals Evolutionary Causalities and Consequences of Phago-Mixotrophic Mode of Nutrition.</title>
        <authorList>
            <person name="Burns J.A."/>
            <person name="Paasch A."/>
            <person name="Narechania A."/>
            <person name="Kim E."/>
        </authorList>
    </citation>
    <scope>NUCLEOTIDE SEQUENCE [LARGE SCALE GENOMIC DNA]</scope>
    <source>
        <strain evidence="2 3">PLY_AMNH</strain>
    </source>
</reference>
<evidence type="ECO:0000256" key="1">
    <source>
        <dbReference type="SAM" id="MobiDB-lite"/>
    </source>
</evidence>
<comment type="caution">
    <text evidence="2">The sequence shown here is derived from an EMBL/GenBank/DDBJ whole genome shotgun (WGS) entry which is preliminary data.</text>
</comment>
<keyword evidence="3" id="KW-1185">Reference proteome</keyword>
<proteinExistence type="predicted"/>
<protein>
    <submittedName>
        <fullName evidence="2">Uncharacterized protein</fullName>
    </submittedName>
</protein>
<name>A0AAE0FT26_9CHLO</name>
<feature type="non-terminal residue" evidence="2">
    <location>
        <position position="1"/>
    </location>
</feature>
<dbReference type="AlphaFoldDB" id="A0AAE0FT26"/>
<evidence type="ECO:0000313" key="2">
    <source>
        <dbReference type="EMBL" id="KAK3265288.1"/>
    </source>
</evidence>
<feature type="region of interest" description="Disordered" evidence="1">
    <location>
        <begin position="52"/>
        <end position="72"/>
    </location>
</feature>
<evidence type="ECO:0000313" key="3">
    <source>
        <dbReference type="Proteomes" id="UP001190700"/>
    </source>
</evidence>
<accession>A0AAE0FT26</accession>
<gene>
    <name evidence="2" type="ORF">CYMTET_26016</name>
</gene>
<organism evidence="2 3">
    <name type="scientific">Cymbomonas tetramitiformis</name>
    <dbReference type="NCBI Taxonomy" id="36881"/>
    <lineage>
        <taxon>Eukaryota</taxon>
        <taxon>Viridiplantae</taxon>
        <taxon>Chlorophyta</taxon>
        <taxon>Pyramimonadophyceae</taxon>
        <taxon>Pyramimonadales</taxon>
        <taxon>Pyramimonadaceae</taxon>
        <taxon>Cymbomonas</taxon>
    </lineage>
</organism>
<dbReference type="Proteomes" id="UP001190700">
    <property type="component" value="Unassembled WGS sequence"/>
</dbReference>